<comment type="similarity">
    <text evidence="1">Belongs to the peptidase S28 family.</text>
</comment>
<evidence type="ECO:0000256" key="5">
    <source>
        <dbReference type="ARBA" id="ARBA00023180"/>
    </source>
</evidence>
<sequence>NRITFLDTGIMEILPRATAGVGIVLEHRYYGKSIPVSIFFTDNLRWLNNAQSAADSANFLANVKFEGIEEDLTAPNTPWIYYGGSYAGARAAHIKVLYLDLVYGAISSNGVTHPDYLNWEYYKIIRNAAELVCMEHLKRAIQTIDTILAKAQAVPPRGKHMRWAAQRVVQRGRRRTPGWSWWDSQRKREPSREDFWAGIPSVSCSVVLWEAPEAVLSSVGCWVEVSFSMVCLALHWWRAQRRGRRFARWDSEWWIRS</sequence>
<keyword evidence="3" id="KW-0732">Signal</keyword>
<reference evidence="6" key="1">
    <citation type="submission" date="2023-11" db="EMBL/GenBank/DDBJ databases">
        <authorList>
            <person name="De Vega J J."/>
            <person name="De Vega J J."/>
        </authorList>
    </citation>
    <scope>NUCLEOTIDE SEQUENCE</scope>
</reference>
<evidence type="ECO:0000256" key="3">
    <source>
        <dbReference type="ARBA" id="ARBA00022729"/>
    </source>
</evidence>
<gene>
    <name evidence="6" type="ORF">MYCIT1_LOCUS23065</name>
</gene>
<proteinExistence type="inferred from homology"/>
<dbReference type="AlphaFoldDB" id="A0AAD2HGA8"/>
<keyword evidence="4" id="KW-0378">Hydrolase</keyword>
<dbReference type="PANTHER" id="PTHR11010">
    <property type="entry name" value="PROTEASE S28 PRO-X CARBOXYPEPTIDASE-RELATED"/>
    <property type="match status" value="1"/>
</dbReference>
<keyword evidence="5" id="KW-0325">Glycoprotein</keyword>
<evidence type="ECO:0000313" key="6">
    <source>
        <dbReference type="EMBL" id="CAK5275361.1"/>
    </source>
</evidence>
<keyword evidence="2" id="KW-0645">Protease</keyword>
<evidence type="ECO:0000256" key="4">
    <source>
        <dbReference type="ARBA" id="ARBA00022801"/>
    </source>
</evidence>
<dbReference type="GO" id="GO:0070008">
    <property type="term" value="F:serine-type exopeptidase activity"/>
    <property type="evidence" value="ECO:0007669"/>
    <property type="project" value="InterPro"/>
</dbReference>
<dbReference type="GO" id="GO:0006508">
    <property type="term" value="P:proteolysis"/>
    <property type="evidence" value="ECO:0007669"/>
    <property type="project" value="UniProtKB-KW"/>
</dbReference>
<organism evidence="6 7">
    <name type="scientific">Mycena citricolor</name>
    <dbReference type="NCBI Taxonomy" id="2018698"/>
    <lineage>
        <taxon>Eukaryota</taxon>
        <taxon>Fungi</taxon>
        <taxon>Dikarya</taxon>
        <taxon>Basidiomycota</taxon>
        <taxon>Agaricomycotina</taxon>
        <taxon>Agaricomycetes</taxon>
        <taxon>Agaricomycetidae</taxon>
        <taxon>Agaricales</taxon>
        <taxon>Marasmiineae</taxon>
        <taxon>Mycenaceae</taxon>
        <taxon>Mycena</taxon>
    </lineage>
</organism>
<protein>
    <submittedName>
        <fullName evidence="6">Uncharacterized protein</fullName>
    </submittedName>
</protein>
<dbReference type="PANTHER" id="PTHR11010:SF117">
    <property type="entry name" value="SERINE PROTEASE 16"/>
    <property type="match status" value="1"/>
</dbReference>
<dbReference type="Proteomes" id="UP001295794">
    <property type="component" value="Unassembled WGS sequence"/>
</dbReference>
<evidence type="ECO:0000313" key="7">
    <source>
        <dbReference type="Proteomes" id="UP001295794"/>
    </source>
</evidence>
<dbReference type="Pfam" id="PF05577">
    <property type="entry name" value="Peptidase_S28"/>
    <property type="match status" value="1"/>
</dbReference>
<keyword evidence="7" id="KW-1185">Reference proteome</keyword>
<dbReference type="Gene3D" id="3.40.50.1820">
    <property type="entry name" value="alpha/beta hydrolase"/>
    <property type="match status" value="1"/>
</dbReference>
<dbReference type="InterPro" id="IPR008758">
    <property type="entry name" value="Peptidase_S28"/>
</dbReference>
<dbReference type="SUPFAM" id="SSF53474">
    <property type="entry name" value="alpha/beta-Hydrolases"/>
    <property type="match status" value="1"/>
</dbReference>
<dbReference type="GO" id="GO:0008239">
    <property type="term" value="F:dipeptidyl-peptidase activity"/>
    <property type="evidence" value="ECO:0007669"/>
    <property type="project" value="TreeGrafter"/>
</dbReference>
<name>A0AAD2HGA8_9AGAR</name>
<dbReference type="InterPro" id="IPR029058">
    <property type="entry name" value="AB_hydrolase_fold"/>
</dbReference>
<accession>A0AAD2HGA8</accession>
<dbReference type="EMBL" id="CAVNYO010000405">
    <property type="protein sequence ID" value="CAK5275361.1"/>
    <property type="molecule type" value="Genomic_DNA"/>
</dbReference>
<feature type="non-terminal residue" evidence="6">
    <location>
        <position position="1"/>
    </location>
</feature>
<comment type="caution">
    <text evidence="6">The sequence shown here is derived from an EMBL/GenBank/DDBJ whole genome shotgun (WGS) entry which is preliminary data.</text>
</comment>
<evidence type="ECO:0000256" key="1">
    <source>
        <dbReference type="ARBA" id="ARBA00011079"/>
    </source>
</evidence>
<evidence type="ECO:0000256" key="2">
    <source>
        <dbReference type="ARBA" id="ARBA00022670"/>
    </source>
</evidence>